<evidence type="ECO:0000313" key="1">
    <source>
        <dbReference type="EMBL" id="QHU02115.1"/>
    </source>
</evidence>
<dbReference type="AlphaFoldDB" id="A0A6C0J8N6"/>
<protein>
    <submittedName>
        <fullName evidence="1">Uncharacterized protein</fullName>
    </submittedName>
</protein>
<reference evidence="1" key="1">
    <citation type="journal article" date="2020" name="Nature">
        <title>Giant virus diversity and host interactions through global metagenomics.</title>
        <authorList>
            <person name="Schulz F."/>
            <person name="Roux S."/>
            <person name="Paez-Espino D."/>
            <person name="Jungbluth S."/>
            <person name="Walsh D.A."/>
            <person name="Denef V.J."/>
            <person name="McMahon K.D."/>
            <person name="Konstantinidis K.T."/>
            <person name="Eloe-Fadrosh E.A."/>
            <person name="Kyrpides N.C."/>
            <person name="Woyke T."/>
        </authorList>
    </citation>
    <scope>NUCLEOTIDE SEQUENCE</scope>
    <source>
        <strain evidence="1">GVMAG-M-3300025880-75</strain>
    </source>
</reference>
<accession>A0A6C0J8N6</accession>
<sequence>MSGPWYECQGPDAAEVRKDVLNQMNIIQSGSVEFEEEKQKIIQDALMKIIPDTRNDFGSYRGYAIFDVKTEIATEVIKEVRKGYALLTIEKKLIPVVTHQLYKPGGIMAKKTSRETLVGKKRM</sequence>
<dbReference type="Gene3D" id="3.40.190.180">
    <property type="entry name" value="Cypl, domain I"/>
    <property type="match status" value="1"/>
</dbReference>
<organism evidence="1">
    <name type="scientific">viral metagenome</name>
    <dbReference type="NCBI Taxonomy" id="1070528"/>
    <lineage>
        <taxon>unclassified sequences</taxon>
        <taxon>metagenomes</taxon>
        <taxon>organismal metagenomes</taxon>
    </lineage>
</organism>
<name>A0A6C0J8N6_9ZZZZ</name>
<proteinExistence type="predicted"/>
<dbReference type="InterPro" id="IPR043099">
    <property type="entry name" value="CypI_dom_I"/>
</dbReference>
<dbReference type="EMBL" id="MN740355">
    <property type="protein sequence ID" value="QHU02115.1"/>
    <property type="molecule type" value="Genomic_DNA"/>
</dbReference>